<dbReference type="EMBL" id="CAJNOJ010000011">
    <property type="protein sequence ID" value="CAF0786503.1"/>
    <property type="molecule type" value="Genomic_DNA"/>
</dbReference>
<dbReference type="AlphaFoldDB" id="A0A814U785"/>
<dbReference type="OrthoDB" id="411082at2759"/>
<comment type="caution">
    <text evidence="2">The sequence shown here is derived from an EMBL/GenBank/DDBJ whole genome shotgun (WGS) entry which is preliminary data.</text>
</comment>
<protein>
    <submittedName>
        <fullName evidence="2">Uncharacterized protein</fullName>
    </submittedName>
</protein>
<organism evidence="2 3">
    <name type="scientific">Adineta ricciae</name>
    <name type="common">Rotifer</name>
    <dbReference type="NCBI Taxonomy" id="249248"/>
    <lineage>
        <taxon>Eukaryota</taxon>
        <taxon>Metazoa</taxon>
        <taxon>Spiralia</taxon>
        <taxon>Gnathifera</taxon>
        <taxon>Rotifera</taxon>
        <taxon>Eurotatoria</taxon>
        <taxon>Bdelloidea</taxon>
        <taxon>Adinetida</taxon>
        <taxon>Adinetidae</taxon>
        <taxon>Adineta</taxon>
    </lineage>
</organism>
<name>A0A814U785_ADIRI</name>
<evidence type="ECO:0000313" key="2">
    <source>
        <dbReference type="EMBL" id="CAF1169705.1"/>
    </source>
</evidence>
<proteinExistence type="predicted"/>
<dbReference type="EMBL" id="CAJNOR010001598">
    <property type="protein sequence ID" value="CAF1169705.1"/>
    <property type="molecule type" value="Genomic_DNA"/>
</dbReference>
<gene>
    <name evidence="1" type="ORF">EDS130_LOCUS4116</name>
    <name evidence="2" type="ORF">XAT740_LOCUS21960</name>
</gene>
<evidence type="ECO:0000313" key="3">
    <source>
        <dbReference type="Proteomes" id="UP000663828"/>
    </source>
</evidence>
<keyword evidence="3" id="KW-1185">Reference proteome</keyword>
<dbReference type="Proteomes" id="UP000663828">
    <property type="component" value="Unassembled WGS sequence"/>
</dbReference>
<sequence length="324" mass="38011">MLQSRTTKIIAFCFTLLFIIYTLKHFSQTTNPSVKTSIPESIEEAFVTFCDSNPDYLALLETVLDSVHLFSTRPIIVYGIDVDLKLNFQKYPRSIQRRLKQSDCGQSIYFCKLAAIVRSNVRYGIYIETDTLVNWNVDVLFDVLHQWPYALPIAPRHPDDPRNYKRFLKQFELDFSNRTTPYIHAHLLWTFRSYAFLREALTYMQKGYFLGANYDETGINVLLWKAKANHTLCKIDPFFTFLSVYEARQHHCTEFCHTAFILVHGSKNSIEMRDLFNRLKRHAGFPFIQTMNDGFHYLNQTEHSCCYPDSRPSSIHPLLCEHSR</sequence>
<evidence type="ECO:0000313" key="1">
    <source>
        <dbReference type="EMBL" id="CAF0786503.1"/>
    </source>
</evidence>
<dbReference type="Proteomes" id="UP000663852">
    <property type="component" value="Unassembled WGS sequence"/>
</dbReference>
<reference evidence="2" key="1">
    <citation type="submission" date="2021-02" db="EMBL/GenBank/DDBJ databases">
        <authorList>
            <person name="Nowell W R."/>
        </authorList>
    </citation>
    <scope>NUCLEOTIDE SEQUENCE</scope>
</reference>
<accession>A0A814U785</accession>